<keyword evidence="3" id="KW-0547">Nucleotide-binding</keyword>
<feature type="non-terminal residue" evidence="6">
    <location>
        <position position="174"/>
    </location>
</feature>
<dbReference type="Pfam" id="PF00005">
    <property type="entry name" value="ABC_tran"/>
    <property type="match status" value="1"/>
</dbReference>
<name>A7SW80_NEMVE</name>
<dbReference type="OMA" id="IGCERIL"/>
<dbReference type="InterPro" id="IPR050173">
    <property type="entry name" value="ABC_transporter_C-like"/>
</dbReference>
<reference evidence="6 7" key="1">
    <citation type="journal article" date="2007" name="Science">
        <title>Sea anemone genome reveals ancestral eumetazoan gene repertoire and genomic organization.</title>
        <authorList>
            <person name="Putnam N.H."/>
            <person name="Srivastava M."/>
            <person name="Hellsten U."/>
            <person name="Dirks B."/>
            <person name="Chapman J."/>
            <person name="Salamov A."/>
            <person name="Terry A."/>
            <person name="Shapiro H."/>
            <person name="Lindquist E."/>
            <person name="Kapitonov V.V."/>
            <person name="Jurka J."/>
            <person name="Genikhovich G."/>
            <person name="Grigoriev I.V."/>
            <person name="Lucas S.M."/>
            <person name="Steele R.E."/>
            <person name="Finnerty J.R."/>
            <person name="Technau U."/>
            <person name="Martindale M.Q."/>
            <person name="Rokhsar D.S."/>
        </authorList>
    </citation>
    <scope>NUCLEOTIDE SEQUENCE [LARGE SCALE GENOMIC DNA]</scope>
    <source>
        <strain evidence="7">CH2 X CH6</strain>
    </source>
</reference>
<dbReference type="Proteomes" id="UP000001593">
    <property type="component" value="Unassembled WGS sequence"/>
</dbReference>
<dbReference type="AlphaFoldDB" id="A7SW80"/>
<dbReference type="GO" id="GO:0016887">
    <property type="term" value="F:ATP hydrolysis activity"/>
    <property type="evidence" value="ECO:0007669"/>
    <property type="project" value="InterPro"/>
</dbReference>
<dbReference type="PANTHER" id="PTHR24223:SF456">
    <property type="entry name" value="MULTIDRUG RESISTANCE-ASSOCIATED PROTEIN LETHAL(2)03659"/>
    <property type="match status" value="1"/>
</dbReference>
<evidence type="ECO:0000256" key="2">
    <source>
        <dbReference type="ARBA" id="ARBA00009726"/>
    </source>
</evidence>
<comment type="subcellular location">
    <subcellularLocation>
        <location evidence="1">Membrane</location>
        <topology evidence="1">Multi-pass membrane protein</topology>
    </subcellularLocation>
</comment>
<keyword evidence="4" id="KW-0067">ATP-binding</keyword>
<dbReference type="CDD" id="cd03244">
    <property type="entry name" value="ABCC_MRP_domain2"/>
    <property type="match status" value="1"/>
</dbReference>
<evidence type="ECO:0000313" key="6">
    <source>
        <dbReference type="EMBL" id="EDO32042.1"/>
    </source>
</evidence>
<dbReference type="SUPFAM" id="SSF52540">
    <property type="entry name" value="P-loop containing nucleoside triphosphate hydrolases"/>
    <property type="match status" value="1"/>
</dbReference>
<dbReference type="FunFam" id="3.40.50.300:FF:003475">
    <property type="entry name" value="Predicted protein"/>
    <property type="match status" value="1"/>
</dbReference>
<protein>
    <recommendedName>
        <fullName evidence="5">ABC transporter domain-containing protein</fullName>
    </recommendedName>
</protein>
<evidence type="ECO:0000256" key="4">
    <source>
        <dbReference type="ARBA" id="ARBA00022840"/>
    </source>
</evidence>
<evidence type="ECO:0000313" key="7">
    <source>
        <dbReference type="Proteomes" id="UP000001593"/>
    </source>
</evidence>
<dbReference type="GO" id="GO:0005524">
    <property type="term" value="F:ATP binding"/>
    <property type="evidence" value="ECO:0007669"/>
    <property type="project" value="UniProtKB-KW"/>
</dbReference>
<dbReference type="PhylomeDB" id="A7SW80"/>
<dbReference type="EMBL" id="DS469854">
    <property type="protein sequence ID" value="EDO32042.1"/>
    <property type="molecule type" value="Genomic_DNA"/>
</dbReference>
<dbReference type="KEGG" id="nve:5503025"/>
<dbReference type="InterPro" id="IPR003439">
    <property type="entry name" value="ABC_transporter-like_ATP-bd"/>
</dbReference>
<dbReference type="GO" id="GO:0016020">
    <property type="term" value="C:membrane"/>
    <property type="evidence" value="ECO:0007669"/>
    <property type="project" value="UniProtKB-SubCell"/>
</dbReference>
<evidence type="ECO:0000256" key="1">
    <source>
        <dbReference type="ARBA" id="ARBA00004141"/>
    </source>
</evidence>
<dbReference type="PANTHER" id="PTHR24223">
    <property type="entry name" value="ATP-BINDING CASSETTE SUB-FAMILY C"/>
    <property type="match status" value="1"/>
</dbReference>
<organism evidence="6 7">
    <name type="scientific">Nematostella vectensis</name>
    <name type="common">Starlet sea anemone</name>
    <dbReference type="NCBI Taxonomy" id="45351"/>
    <lineage>
        <taxon>Eukaryota</taxon>
        <taxon>Metazoa</taxon>
        <taxon>Cnidaria</taxon>
        <taxon>Anthozoa</taxon>
        <taxon>Hexacorallia</taxon>
        <taxon>Actiniaria</taxon>
        <taxon>Edwardsiidae</taxon>
        <taxon>Nematostella</taxon>
    </lineage>
</organism>
<evidence type="ECO:0000256" key="3">
    <source>
        <dbReference type="ARBA" id="ARBA00022741"/>
    </source>
</evidence>
<evidence type="ECO:0000259" key="5">
    <source>
        <dbReference type="Pfam" id="PF00005"/>
    </source>
</evidence>
<sequence>GAIVVDDVDLGSINVQRARSAISVISQDPVLFSGTLRINLDPFEKFTDDELWEAIEHASLKALVAGLPGKLYYEVVESGCNFSAGERQLICLARALLQKSSIIIMDEATANVDYQTDRLIQAKVREEFRNCTVITIAHRLSTIMDSDQLVVLDRGEVVETGSPTELLERRGGLF</sequence>
<gene>
    <name evidence="6" type="ORF">NEMVEDRAFT_v1g12533</name>
</gene>
<feature type="domain" description="ABC transporter" evidence="5">
    <location>
        <begin position="1"/>
        <end position="110"/>
    </location>
</feature>
<comment type="similarity">
    <text evidence="2">Belongs to the ABC transporter superfamily. ABCC family. Conjugate transporter (TC 3.A.1.208) subfamily.</text>
</comment>
<dbReference type="Gene3D" id="3.40.50.300">
    <property type="entry name" value="P-loop containing nucleotide triphosphate hydrolases"/>
    <property type="match status" value="1"/>
</dbReference>
<keyword evidence="7" id="KW-1185">Reference proteome</keyword>
<dbReference type="InParanoid" id="A7SW80"/>
<accession>A7SW80</accession>
<dbReference type="eggNOG" id="KOG0054">
    <property type="taxonomic scope" value="Eukaryota"/>
</dbReference>
<feature type="non-terminal residue" evidence="6">
    <location>
        <position position="1"/>
    </location>
</feature>
<dbReference type="InterPro" id="IPR027417">
    <property type="entry name" value="P-loop_NTPase"/>
</dbReference>
<dbReference type="HOGENOM" id="CLU_000604_1_9_1"/>
<dbReference type="STRING" id="45351.A7SW80"/>
<proteinExistence type="inferred from homology"/>